<dbReference type="STRING" id="159291.SAMN05920897_1279"/>
<proteinExistence type="predicted"/>
<dbReference type="InterPro" id="IPR029056">
    <property type="entry name" value="Ribokinase-like"/>
</dbReference>
<protein>
    <submittedName>
        <fullName evidence="1">Uncharacterized protein</fullName>
    </submittedName>
</protein>
<reference evidence="1 2" key="1">
    <citation type="submission" date="2017-01" db="EMBL/GenBank/DDBJ databases">
        <authorList>
            <person name="Mah S.A."/>
            <person name="Swanson W.J."/>
            <person name="Moy G.W."/>
            <person name="Vacquier V.D."/>
        </authorList>
    </citation>
    <scope>NUCLEOTIDE SEQUENCE [LARGE SCALE GENOMIC DNA]</scope>
    <source>
        <strain evidence="1 2">ASpG1</strain>
    </source>
</reference>
<dbReference type="GO" id="GO:0003824">
    <property type="term" value="F:catalytic activity"/>
    <property type="evidence" value="ECO:0007669"/>
    <property type="project" value="UniProtKB-ARBA"/>
</dbReference>
<dbReference type="AlphaFoldDB" id="A0A1N6XM55"/>
<dbReference type="SUPFAM" id="SSF53613">
    <property type="entry name" value="Ribokinase-like"/>
    <property type="match status" value="1"/>
</dbReference>
<accession>A0A1N6XM55</accession>
<dbReference type="Proteomes" id="UP000186400">
    <property type="component" value="Unassembled WGS sequence"/>
</dbReference>
<keyword evidence="2" id="KW-1185">Reference proteome</keyword>
<name>A0A1N6XM55_9SPIO</name>
<dbReference type="EMBL" id="FTMS01000027">
    <property type="protein sequence ID" value="SIR03428.1"/>
    <property type="molecule type" value="Genomic_DNA"/>
</dbReference>
<sequence>MQSRFVPWGRLHLIGEVAVCEVQRYGVDVGRIQRGGARLGAYNLEAGANQRASNVVNDREISSISAAEKEDLNWVAIFEDVQGFHKNSQGCSLSITIDLNYRENFCKYGASAPEVMSKHVSCRLCNRK</sequence>
<gene>
    <name evidence="1" type="ORF">SAMN05920897_1279</name>
</gene>
<evidence type="ECO:0000313" key="2">
    <source>
        <dbReference type="Proteomes" id="UP000186400"/>
    </source>
</evidence>
<organism evidence="1 2">
    <name type="scientific">Alkalispirochaeta americana</name>
    <dbReference type="NCBI Taxonomy" id="159291"/>
    <lineage>
        <taxon>Bacteria</taxon>
        <taxon>Pseudomonadati</taxon>
        <taxon>Spirochaetota</taxon>
        <taxon>Spirochaetia</taxon>
        <taxon>Spirochaetales</taxon>
        <taxon>Spirochaetaceae</taxon>
        <taxon>Alkalispirochaeta</taxon>
    </lineage>
</organism>
<evidence type="ECO:0000313" key="1">
    <source>
        <dbReference type="EMBL" id="SIR03428.1"/>
    </source>
</evidence>
<dbReference type="Gene3D" id="3.40.1190.20">
    <property type="match status" value="1"/>
</dbReference>